<dbReference type="OrthoDB" id="5568337at2"/>
<accession>A0A4P9UTJ1</accession>
<dbReference type="Proteomes" id="UP000305881">
    <property type="component" value="Chromosome"/>
</dbReference>
<dbReference type="EMBL" id="CP035467">
    <property type="protein sequence ID" value="QCW83913.1"/>
    <property type="molecule type" value="Genomic_DNA"/>
</dbReference>
<name>A0A4P9UTJ1_METBY</name>
<evidence type="ECO:0000256" key="1">
    <source>
        <dbReference type="SAM" id="SignalP"/>
    </source>
</evidence>
<sequence length="174" mass="18946">MTTKKLLKVTIFTIAASLTNGAFAYTDDNDKPICKTPKFRDFNLPVYSAENKTEVAPESELVFTISNWIAPDTIRVTAKDIPLELDVENKNSFFRVSAKLPASLNGKFARINARADAVLGCKGAEGWLIKIADSPQILASEPEEADENVGKATGQAVDKVEEEKAEVVIEKAGE</sequence>
<keyword evidence="1" id="KW-0732">Signal</keyword>
<feature type="chain" id="PRO_5020802645" evidence="1">
    <location>
        <begin position="25"/>
        <end position="174"/>
    </location>
</feature>
<dbReference type="KEGG" id="mbur:EQU24_17955"/>
<dbReference type="RefSeq" id="WP_017842239.1">
    <property type="nucleotide sequence ID" value="NZ_CP035467.1"/>
</dbReference>
<organism evidence="2 3">
    <name type="scientific">Methylotuvimicrobium buryatense</name>
    <name type="common">Methylomicrobium buryatense</name>
    <dbReference type="NCBI Taxonomy" id="95641"/>
    <lineage>
        <taxon>Bacteria</taxon>
        <taxon>Pseudomonadati</taxon>
        <taxon>Pseudomonadota</taxon>
        <taxon>Gammaproteobacteria</taxon>
        <taxon>Methylococcales</taxon>
        <taxon>Methylococcaceae</taxon>
        <taxon>Methylotuvimicrobium</taxon>
    </lineage>
</organism>
<protein>
    <submittedName>
        <fullName evidence="2">Uncharacterized protein</fullName>
    </submittedName>
</protein>
<reference evidence="3" key="1">
    <citation type="journal article" date="2019" name="J. Bacteriol.">
        <title>A Mutagenic Screen Identifies a TonB-Dependent Receptor Required for the Lanthanide Metal Switch in the Type I Methanotroph 'Methylotuvimicrobium buryatense' 5GB1C.</title>
        <authorList>
            <person name="Groom J.D."/>
            <person name="Ford S.M."/>
            <person name="Pesesky M.W."/>
            <person name="Lidstrom M.E."/>
        </authorList>
    </citation>
    <scope>NUCLEOTIDE SEQUENCE [LARGE SCALE GENOMIC DNA]</scope>
    <source>
        <strain evidence="3">5GB1C</strain>
    </source>
</reference>
<evidence type="ECO:0000313" key="2">
    <source>
        <dbReference type="EMBL" id="QCW83913.1"/>
    </source>
</evidence>
<gene>
    <name evidence="2" type="ORF">EQU24_17955</name>
</gene>
<evidence type="ECO:0000313" key="3">
    <source>
        <dbReference type="Proteomes" id="UP000305881"/>
    </source>
</evidence>
<proteinExistence type="predicted"/>
<feature type="signal peptide" evidence="1">
    <location>
        <begin position="1"/>
        <end position="24"/>
    </location>
</feature>
<dbReference type="AlphaFoldDB" id="A0A4P9UTJ1"/>
<keyword evidence="3" id="KW-1185">Reference proteome</keyword>